<feature type="region of interest" description="Disordered" evidence="1">
    <location>
        <begin position="64"/>
        <end position="107"/>
    </location>
</feature>
<accession>A0A409WC66</accession>
<evidence type="ECO:0000313" key="4">
    <source>
        <dbReference type="Proteomes" id="UP000284842"/>
    </source>
</evidence>
<keyword evidence="4" id="KW-1185">Reference proteome</keyword>
<feature type="signal peptide" evidence="2">
    <location>
        <begin position="1"/>
        <end position="24"/>
    </location>
</feature>
<gene>
    <name evidence="3" type="ORF">CVT24_003844</name>
</gene>
<organism evidence="3 4">
    <name type="scientific">Panaeolus cyanescens</name>
    <dbReference type="NCBI Taxonomy" id="181874"/>
    <lineage>
        <taxon>Eukaryota</taxon>
        <taxon>Fungi</taxon>
        <taxon>Dikarya</taxon>
        <taxon>Basidiomycota</taxon>
        <taxon>Agaricomycotina</taxon>
        <taxon>Agaricomycetes</taxon>
        <taxon>Agaricomycetidae</taxon>
        <taxon>Agaricales</taxon>
        <taxon>Agaricineae</taxon>
        <taxon>Galeropsidaceae</taxon>
        <taxon>Panaeolus</taxon>
    </lineage>
</organism>
<sequence length="139" mass="14878">MKLTFQALLSTVISLSLFSIRAGAMESDNFLPAREYTDDLFKFSAREDFFSSITTREIVAELESRLERRNVGGGTTTDTTDIDSASVAGPDSAKPPSHRHSHRRPSLSGVVHTALEVGSLAPGPVGIAAKVAHTLVGPR</sequence>
<evidence type="ECO:0000256" key="2">
    <source>
        <dbReference type="SAM" id="SignalP"/>
    </source>
</evidence>
<dbReference type="EMBL" id="NHTK01005606">
    <property type="protein sequence ID" value="PPQ76125.1"/>
    <property type="molecule type" value="Genomic_DNA"/>
</dbReference>
<dbReference type="AlphaFoldDB" id="A0A409WC66"/>
<evidence type="ECO:0000256" key="1">
    <source>
        <dbReference type="SAM" id="MobiDB-lite"/>
    </source>
</evidence>
<comment type="caution">
    <text evidence="3">The sequence shown here is derived from an EMBL/GenBank/DDBJ whole genome shotgun (WGS) entry which is preliminary data.</text>
</comment>
<proteinExistence type="predicted"/>
<dbReference type="Proteomes" id="UP000284842">
    <property type="component" value="Unassembled WGS sequence"/>
</dbReference>
<protein>
    <submittedName>
        <fullName evidence="3">Uncharacterized protein</fullName>
    </submittedName>
</protein>
<evidence type="ECO:0000313" key="3">
    <source>
        <dbReference type="EMBL" id="PPQ76125.1"/>
    </source>
</evidence>
<name>A0A409WC66_9AGAR</name>
<feature type="compositionally biased region" description="Basic residues" evidence="1">
    <location>
        <begin position="96"/>
        <end position="105"/>
    </location>
</feature>
<feature type="chain" id="PRO_5018980819" evidence="2">
    <location>
        <begin position="25"/>
        <end position="139"/>
    </location>
</feature>
<reference evidence="3 4" key="1">
    <citation type="journal article" date="2018" name="Evol. Lett.">
        <title>Horizontal gene cluster transfer increased hallucinogenic mushroom diversity.</title>
        <authorList>
            <person name="Reynolds H.T."/>
            <person name="Vijayakumar V."/>
            <person name="Gluck-Thaler E."/>
            <person name="Korotkin H.B."/>
            <person name="Matheny P.B."/>
            <person name="Slot J.C."/>
        </authorList>
    </citation>
    <scope>NUCLEOTIDE SEQUENCE [LARGE SCALE GENOMIC DNA]</scope>
    <source>
        <strain evidence="3 4">2629</strain>
    </source>
</reference>
<dbReference type="OrthoDB" id="2835827at2759"/>
<keyword evidence="2" id="KW-0732">Signal</keyword>
<dbReference type="InParanoid" id="A0A409WC66"/>